<organism evidence="2 3">
    <name type="scientific">Flavobacterium anhuiense</name>
    <dbReference type="NCBI Taxonomy" id="459526"/>
    <lineage>
        <taxon>Bacteria</taxon>
        <taxon>Pseudomonadati</taxon>
        <taxon>Bacteroidota</taxon>
        <taxon>Flavobacteriia</taxon>
        <taxon>Flavobacteriales</taxon>
        <taxon>Flavobacteriaceae</taxon>
        <taxon>Flavobacterium</taxon>
    </lineage>
</organism>
<proteinExistence type="predicted"/>
<evidence type="ECO:0000313" key="2">
    <source>
        <dbReference type="EMBL" id="RYJ37288.1"/>
    </source>
</evidence>
<accession>A0A444VUE1</accession>
<gene>
    <name evidence="2" type="ORF">NU08_3641</name>
</gene>
<feature type="transmembrane region" description="Helical" evidence="1">
    <location>
        <begin position="306"/>
        <end position="328"/>
    </location>
</feature>
<keyword evidence="1" id="KW-0472">Membrane</keyword>
<dbReference type="RefSeq" id="WP_129748398.1">
    <property type="nucleotide sequence ID" value="NZ_JUIV01000017.1"/>
</dbReference>
<evidence type="ECO:0000256" key="1">
    <source>
        <dbReference type="SAM" id="Phobius"/>
    </source>
</evidence>
<dbReference type="PROSITE" id="PS51257">
    <property type="entry name" value="PROKAR_LIPOPROTEIN"/>
    <property type="match status" value="1"/>
</dbReference>
<feature type="transmembrane region" description="Helical" evidence="1">
    <location>
        <begin position="7"/>
        <end position="28"/>
    </location>
</feature>
<feature type="transmembrane region" description="Helical" evidence="1">
    <location>
        <begin position="208"/>
        <end position="226"/>
    </location>
</feature>
<dbReference type="AlphaFoldDB" id="A0A444VUE1"/>
<feature type="transmembrane region" description="Helical" evidence="1">
    <location>
        <begin position="348"/>
        <end position="368"/>
    </location>
</feature>
<keyword evidence="1" id="KW-0812">Transmembrane</keyword>
<dbReference type="Proteomes" id="UP000290433">
    <property type="component" value="Unassembled WGS sequence"/>
</dbReference>
<feature type="transmembrane region" description="Helical" evidence="1">
    <location>
        <begin position="374"/>
        <end position="398"/>
    </location>
</feature>
<dbReference type="OrthoDB" id="2827525at2"/>
<comment type="caution">
    <text evidence="2">The sequence shown here is derived from an EMBL/GenBank/DDBJ whole genome shotgun (WGS) entry which is preliminary data.</text>
</comment>
<feature type="transmembrane region" description="Helical" evidence="1">
    <location>
        <begin position="79"/>
        <end position="97"/>
    </location>
</feature>
<dbReference type="EMBL" id="JUIV01000017">
    <property type="protein sequence ID" value="RYJ37288.1"/>
    <property type="molecule type" value="Genomic_DNA"/>
</dbReference>
<feature type="transmembrane region" description="Helical" evidence="1">
    <location>
        <begin position="103"/>
        <end position="123"/>
    </location>
</feature>
<protein>
    <submittedName>
        <fullName evidence="2">Putative membrane protein</fullName>
    </submittedName>
</protein>
<feature type="transmembrane region" description="Helical" evidence="1">
    <location>
        <begin position="170"/>
        <end position="196"/>
    </location>
</feature>
<reference evidence="2 3" key="1">
    <citation type="submission" date="2014-12" db="EMBL/GenBank/DDBJ databases">
        <title>Genome sequence of Flavobacterium anhuiense RCM74.</title>
        <authorList>
            <person name="Kim J.F."/>
            <person name="Song J.Y."/>
            <person name="Kwak M.-J."/>
            <person name="Lee S.-W."/>
        </authorList>
    </citation>
    <scope>NUCLEOTIDE SEQUENCE [LARGE SCALE GENOMIC DNA]</scope>
    <source>
        <strain evidence="2 3">RCM74</strain>
    </source>
</reference>
<feature type="transmembrane region" description="Helical" evidence="1">
    <location>
        <begin position="273"/>
        <end position="294"/>
    </location>
</feature>
<name>A0A444VUE1_9FLAO</name>
<feature type="transmembrane region" description="Helical" evidence="1">
    <location>
        <begin position="135"/>
        <end position="158"/>
    </location>
</feature>
<feature type="transmembrane region" description="Helical" evidence="1">
    <location>
        <begin position="232"/>
        <end position="252"/>
    </location>
</feature>
<keyword evidence="1" id="KW-1133">Transmembrane helix</keyword>
<feature type="transmembrane region" description="Helical" evidence="1">
    <location>
        <begin position="48"/>
        <end position="67"/>
    </location>
</feature>
<sequence length="407" mass="46850">MNSQKAWILCCFFNFLIACVFGLLMRFMYLFPIDFLNYSFLLHAHSHVAMLGWVYLIVYVLVVHFFIPKEKSQKPIYNRLFWLTEFSVIGMMIAFPIQGYALFSIIFSTLHILLSYVFCRLVWKDCAKGKSPSQRLLLVSILFMVLSTFGVWCLGPAVSTLGKQSAFYQIAIQFFLHFQFNGWFILAILALFLKQFQSKIDEAKFKKFYFLIIISTLLTLAFPVRWYMENQILSYINVLGVLIQLGAFIYFYKMLQPQINHFRNALDKTTKAVYGLALCSLFLKVGIQLLTIFPNLAEVSHQIRNFVIGFIHLTTLGIITGFLFGILLQNKMLSANSSILKIGMKCFISGYILTEVLLFLQGWFFLLGEGSIPGYFQSILIFSILLVLGLVLIMTSLVNKKQEPISR</sequence>
<evidence type="ECO:0000313" key="3">
    <source>
        <dbReference type="Proteomes" id="UP000290433"/>
    </source>
</evidence>